<dbReference type="PANTHER" id="PTHR33223:SF10">
    <property type="entry name" value="AMINOTRANSFERASE-LIKE PLANT MOBILE DOMAIN-CONTAINING PROTEIN"/>
    <property type="match status" value="1"/>
</dbReference>
<evidence type="ECO:0000313" key="5">
    <source>
        <dbReference type="Proteomes" id="UP001188597"/>
    </source>
</evidence>
<keyword evidence="5" id="KW-1185">Reference proteome</keyword>
<evidence type="ECO:0000256" key="1">
    <source>
        <dbReference type="SAM" id="Coils"/>
    </source>
</evidence>
<feature type="domain" description="Retrotransposon gag" evidence="3">
    <location>
        <begin position="106"/>
        <end position="194"/>
    </location>
</feature>
<feature type="coiled-coil region" evidence="1">
    <location>
        <begin position="386"/>
        <end position="413"/>
    </location>
</feature>
<feature type="compositionally biased region" description="Polar residues" evidence="2">
    <location>
        <begin position="506"/>
        <end position="515"/>
    </location>
</feature>
<organism evidence="4 5">
    <name type="scientific">Escallonia herrerae</name>
    <dbReference type="NCBI Taxonomy" id="1293975"/>
    <lineage>
        <taxon>Eukaryota</taxon>
        <taxon>Viridiplantae</taxon>
        <taxon>Streptophyta</taxon>
        <taxon>Embryophyta</taxon>
        <taxon>Tracheophyta</taxon>
        <taxon>Spermatophyta</taxon>
        <taxon>Magnoliopsida</taxon>
        <taxon>eudicotyledons</taxon>
        <taxon>Gunneridae</taxon>
        <taxon>Pentapetalae</taxon>
        <taxon>asterids</taxon>
        <taxon>campanulids</taxon>
        <taxon>Escalloniales</taxon>
        <taxon>Escalloniaceae</taxon>
        <taxon>Escallonia</taxon>
    </lineage>
</organism>
<feature type="region of interest" description="Disordered" evidence="2">
    <location>
        <begin position="498"/>
        <end position="517"/>
    </location>
</feature>
<dbReference type="Proteomes" id="UP001188597">
    <property type="component" value="Unassembled WGS sequence"/>
</dbReference>
<evidence type="ECO:0000313" key="4">
    <source>
        <dbReference type="EMBL" id="KAK3005159.1"/>
    </source>
</evidence>
<proteinExistence type="predicted"/>
<evidence type="ECO:0000256" key="2">
    <source>
        <dbReference type="SAM" id="MobiDB-lite"/>
    </source>
</evidence>
<dbReference type="Pfam" id="PF03732">
    <property type="entry name" value="Retrotrans_gag"/>
    <property type="match status" value="1"/>
</dbReference>
<protein>
    <recommendedName>
        <fullName evidence="3">Retrotransposon gag domain-containing protein</fullName>
    </recommendedName>
</protein>
<sequence>MRNPMTKGGIRGLGGGTKRTIMRLTLPETLNANTGGNRAERYSNAPIIVGRPFTEEIDLFPIPPNFKMPPCESYDGTGDPMEHLERFTSRMNLHMVPDQIKCRVCPVILKGAAHVWFQHLAPRSISCWAQLAESFRSNFLTSRAQRKNSLALFRIIQGPKESLKSYYAGFNSKKLLIDHLDPGVTFAVMTRGVRPGTPLRFSPNKRPPENMSDLLDRVDKYLRAEEDSTTSHQEEIHSVQKRSEVCNVRLPECETRACDKLKETDLSETDLEHIEKLKGAEPLKSRYPLSNVQLQECGIIVSPKPQDLVYKEEEEGKNDPENMSSRAQGDPPLFNAQGFLGDITPDELALMHGAMTQVQIGVEKLIAADKVLDEEKKKVMIENKFCREAEKKVEDLSKKVKRLEMSNSGLTTKNADLSAHVNDLEAEKSSVALQAVQLFKRSKVFLDQRLRNSKGALLHGYNECKNNVSKDHPELDMSIYEHKFAREFIAEGERRAEEAERKKTASSRALASPSMSHILGASGSTSVAVLRPQLPLAEGCSQEMELPANVAE</sequence>
<keyword evidence="1" id="KW-0175">Coiled coil</keyword>
<dbReference type="AlphaFoldDB" id="A0AA89AIQ3"/>
<dbReference type="PANTHER" id="PTHR33223">
    <property type="entry name" value="CCHC-TYPE DOMAIN-CONTAINING PROTEIN"/>
    <property type="match status" value="1"/>
</dbReference>
<evidence type="ECO:0000259" key="3">
    <source>
        <dbReference type="Pfam" id="PF03732"/>
    </source>
</evidence>
<reference evidence="4" key="1">
    <citation type="submission" date="2022-12" db="EMBL/GenBank/DDBJ databases">
        <title>Draft genome assemblies for two species of Escallonia (Escalloniales).</title>
        <authorList>
            <person name="Chanderbali A."/>
            <person name="Dervinis C."/>
            <person name="Anghel I."/>
            <person name="Soltis D."/>
            <person name="Soltis P."/>
            <person name="Zapata F."/>
        </authorList>
    </citation>
    <scope>NUCLEOTIDE SEQUENCE</scope>
    <source>
        <strain evidence="4">UCBG64.0493</strain>
        <tissue evidence="4">Leaf</tissue>
    </source>
</reference>
<name>A0AA89AIQ3_9ASTE</name>
<gene>
    <name evidence="4" type="ORF">RJ639_017165</name>
</gene>
<comment type="caution">
    <text evidence="4">The sequence shown here is derived from an EMBL/GenBank/DDBJ whole genome shotgun (WGS) entry which is preliminary data.</text>
</comment>
<accession>A0AA89AIQ3</accession>
<dbReference type="EMBL" id="JAVXUP010002164">
    <property type="protein sequence ID" value="KAK3005159.1"/>
    <property type="molecule type" value="Genomic_DNA"/>
</dbReference>
<dbReference type="InterPro" id="IPR005162">
    <property type="entry name" value="Retrotrans_gag_dom"/>
</dbReference>